<accession>A0A9W8TU48</accession>
<evidence type="ECO:0000313" key="3">
    <source>
        <dbReference type="Proteomes" id="UP001142393"/>
    </source>
</evidence>
<dbReference type="EMBL" id="JANVFU010000014">
    <property type="protein sequence ID" value="KAJ3740376.1"/>
    <property type="molecule type" value="Genomic_DNA"/>
</dbReference>
<name>A0A9W8TU48_9AGAR</name>
<evidence type="ECO:0000256" key="1">
    <source>
        <dbReference type="SAM" id="SignalP"/>
    </source>
</evidence>
<protein>
    <recommendedName>
        <fullName evidence="4">Secreted protein</fullName>
    </recommendedName>
</protein>
<feature type="chain" id="PRO_5040985051" description="Secreted protein" evidence="1">
    <location>
        <begin position="25"/>
        <end position="121"/>
    </location>
</feature>
<dbReference type="Proteomes" id="UP001142393">
    <property type="component" value="Unassembled WGS sequence"/>
</dbReference>
<feature type="signal peptide" evidence="1">
    <location>
        <begin position="1"/>
        <end position="24"/>
    </location>
</feature>
<proteinExistence type="predicted"/>
<comment type="caution">
    <text evidence="2">The sequence shown here is derived from an EMBL/GenBank/DDBJ whole genome shotgun (WGS) entry which is preliminary data.</text>
</comment>
<keyword evidence="1" id="KW-0732">Signal</keyword>
<evidence type="ECO:0008006" key="4">
    <source>
        <dbReference type="Google" id="ProtNLM"/>
    </source>
</evidence>
<organism evidence="2 3">
    <name type="scientific">Lentinula detonsa</name>
    <dbReference type="NCBI Taxonomy" id="2804962"/>
    <lineage>
        <taxon>Eukaryota</taxon>
        <taxon>Fungi</taxon>
        <taxon>Dikarya</taxon>
        <taxon>Basidiomycota</taxon>
        <taxon>Agaricomycotina</taxon>
        <taxon>Agaricomycetes</taxon>
        <taxon>Agaricomycetidae</taxon>
        <taxon>Agaricales</taxon>
        <taxon>Marasmiineae</taxon>
        <taxon>Omphalotaceae</taxon>
        <taxon>Lentinula</taxon>
    </lineage>
</organism>
<keyword evidence="3" id="KW-1185">Reference proteome</keyword>
<sequence length="121" mass="14385">MQTLWGPFLRLLGLHLAFIKETMPLEPSFFVQVIKQIGTSYRLSLHFEVHRLLPRFSFPKPRAIVLSGSEECFRYAFLPHQVRRHLWSAVQRFFEEELLQSGTFPSTQLRGPLRERRDHHL</sequence>
<gene>
    <name evidence="2" type="ORF">DFH05DRAFT_399692</name>
</gene>
<dbReference type="AlphaFoldDB" id="A0A9W8TU48"/>
<evidence type="ECO:0000313" key="2">
    <source>
        <dbReference type="EMBL" id="KAJ3740376.1"/>
    </source>
</evidence>
<reference evidence="2 3" key="1">
    <citation type="journal article" date="2023" name="Proc. Natl. Acad. Sci. U.S.A.">
        <title>A global phylogenomic analysis of the shiitake genus Lentinula.</title>
        <authorList>
            <person name="Sierra-Patev S."/>
            <person name="Min B."/>
            <person name="Naranjo-Ortiz M."/>
            <person name="Looney B."/>
            <person name="Konkel Z."/>
            <person name="Slot J.C."/>
            <person name="Sakamoto Y."/>
            <person name="Steenwyk J.L."/>
            <person name="Rokas A."/>
            <person name="Carro J."/>
            <person name="Camarero S."/>
            <person name="Ferreira P."/>
            <person name="Molpeceres G."/>
            <person name="Ruiz-Duenas F.J."/>
            <person name="Serrano A."/>
            <person name="Henrissat B."/>
            <person name="Drula E."/>
            <person name="Hughes K.W."/>
            <person name="Mata J.L."/>
            <person name="Ishikawa N.K."/>
            <person name="Vargas-Isla R."/>
            <person name="Ushijima S."/>
            <person name="Smith C.A."/>
            <person name="Donoghue J."/>
            <person name="Ahrendt S."/>
            <person name="Andreopoulos W."/>
            <person name="He G."/>
            <person name="LaButti K."/>
            <person name="Lipzen A."/>
            <person name="Ng V."/>
            <person name="Riley R."/>
            <person name="Sandor L."/>
            <person name="Barry K."/>
            <person name="Martinez A.T."/>
            <person name="Xiao Y."/>
            <person name="Gibbons J.G."/>
            <person name="Terashima K."/>
            <person name="Grigoriev I.V."/>
            <person name="Hibbett D."/>
        </authorList>
    </citation>
    <scope>NUCLEOTIDE SEQUENCE [LARGE SCALE GENOMIC DNA]</scope>
    <source>
        <strain evidence="2 3">TFB7810</strain>
    </source>
</reference>